<keyword evidence="2" id="KW-1185">Reference proteome</keyword>
<organism evidence="1 2">
    <name type="scientific">Sphingomonas aerolata</name>
    <dbReference type="NCBI Taxonomy" id="185951"/>
    <lineage>
        <taxon>Bacteria</taxon>
        <taxon>Pseudomonadati</taxon>
        <taxon>Pseudomonadota</taxon>
        <taxon>Alphaproteobacteria</taxon>
        <taxon>Sphingomonadales</taxon>
        <taxon>Sphingomonadaceae</taxon>
        <taxon>Sphingomonas</taxon>
    </lineage>
</organism>
<evidence type="ECO:0000313" key="2">
    <source>
        <dbReference type="Proteomes" id="UP000240996"/>
    </source>
</evidence>
<protein>
    <submittedName>
        <fullName evidence="1">Uncharacterized protein</fullName>
    </submittedName>
</protein>
<reference evidence="1 2" key="1">
    <citation type="submission" date="2018-04" db="EMBL/GenBank/DDBJ databases">
        <title>Genomic Encyclopedia of Type Strains, Phase III (KMG-III): the genomes of soil and plant-associated and newly described type strains.</title>
        <authorList>
            <person name="Whitman W."/>
        </authorList>
    </citation>
    <scope>NUCLEOTIDE SEQUENCE [LARGE SCALE GENOMIC DNA]</scope>
    <source>
        <strain evidence="1 2">NW12</strain>
    </source>
</reference>
<proteinExistence type="predicted"/>
<comment type="caution">
    <text evidence="1">The sequence shown here is derived from an EMBL/GenBank/DDBJ whole genome shotgun (WGS) entry which is preliminary data.</text>
</comment>
<dbReference type="AlphaFoldDB" id="A0A2T4YLX6"/>
<evidence type="ECO:0000313" key="1">
    <source>
        <dbReference type="EMBL" id="PTM44403.1"/>
    </source>
</evidence>
<dbReference type="EMBL" id="PZZN01000003">
    <property type="protein sequence ID" value="PTM44403.1"/>
    <property type="molecule type" value="Genomic_DNA"/>
</dbReference>
<gene>
    <name evidence="1" type="ORF">C8J24_2607</name>
</gene>
<sequence>MQPNGGIGSTKPNVVSTGIRSIHPINGIVAQAKTAAMHNPATVRPGWLIVETESSSIEVSMLSDKYMPILYYYLARWQIY</sequence>
<dbReference type="Proteomes" id="UP000240996">
    <property type="component" value="Unassembled WGS sequence"/>
</dbReference>
<name>A0A2T4YLX6_9SPHN</name>
<accession>A0A2T4YLX6</accession>